<dbReference type="Proteomes" id="UP000250831">
    <property type="component" value="Unassembled WGS sequence"/>
</dbReference>
<name>A0A363NPH6_9SPHI</name>
<dbReference type="AlphaFoldDB" id="A0A363NPH6"/>
<dbReference type="EMBL" id="QCXX01000006">
    <property type="protein sequence ID" value="PUV22696.1"/>
    <property type="molecule type" value="Genomic_DNA"/>
</dbReference>
<evidence type="ECO:0000313" key="1">
    <source>
        <dbReference type="EMBL" id="PUV22696.1"/>
    </source>
</evidence>
<comment type="caution">
    <text evidence="1">The sequence shown here is derived from an EMBL/GenBank/DDBJ whole genome shotgun (WGS) entry which is preliminary data.</text>
</comment>
<protein>
    <submittedName>
        <fullName evidence="1">Uncharacterized protein</fullName>
    </submittedName>
</protein>
<reference evidence="1 2" key="1">
    <citation type="submission" date="2018-04" db="EMBL/GenBank/DDBJ databases">
        <title>Sphingobacterium sp. M46 Genome.</title>
        <authorList>
            <person name="Cheng J."/>
            <person name="Li Y."/>
        </authorList>
    </citation>
    <scope>NUCLEOTIDE SEQUENCE [LARGE SCALE GENOMIC DNA]</scope>
    <source>
        <strain evidence="1 2">M46</strain>
    </source>
</reference>
<sequence length="148" mass="17324">MEKINRFSLYVLNAAKYYRLVAGKSAYQFSLDLKKSRNYVSQIENVNEENQYNSADYPSIAEEAECELKNIIPPDDWEVSNSHEKVDKEVVSLSDQVFVKKVLEGIRASRYADKLLDLNELYQHLSTKDAKEREVIKSVWEEYVRRHA</sequence>
<organism evidence="1 2">
    <name type="scientific">Sphingobacterium athyrii</name>
    <dbReference type="NCBI Taxonomy" id="2152717"/>
    <lineage>
        <taxon>Bacteria</taxon>
        <taxon>Pseudomonadati</taxon>
        <taxon>Bacteroidota</taxon>
        <taxon>Sphingobacteriia</taxon>
        <taxon>Sphingobacteriales</taxon>
        <taxon>Sphingobacteriaceae</taxon>
        <taxon>Sphingobacterium</taxon>
    </lineage>
</organism>
<gene>
    <name evidence="1" type="ORF">DCO56_21105</name>
</gene>
<dbReference type="OrthoDB" id="708469at2"/>
<accession>A0A363NPH6</accession>
<keyword evidence="2" id="KW-1185">Reference proteome</keyword>
<evidence type="ECO:0000313" key="2">
    <source>
        <dbReference type="Proteomes" id="UP000250831"/>
    </source>
</evidence>
<dbReference type="RefSeq" id="WP_108635724.1">
    <property type="nucleotide sequence ID" value="NZ_QCXX01000006.1"/>
</dbReference>
<proteinExistence type="predicted"/>